<evidence type="ECO:0000313" key="3">
    <source>
        <dbReference type="Proteomes" id="UP001370490"/>
    </source>
</evidence>
<gene>
    <name evidence="2" type="ORF">RJ641_019545</name>
</gene>
<comment type="caution">
    <text evidence="2">The sequence shown here is derived from an EMBL/GenBank/DDBJ whole genome shotgun (WGS) entry which is preliminary data.</text>
</comment>
<name>A0AAN8UPL6_9MAGN</name>
<dbReference type="PANTHER" id="PTHR31431:SF1">
    <property type="entry name" value="NUCLEOPORIN NUP188"/>
    <property type="match status" value="1"/>
</dbReference>
<dbReference type="EMBL" id="JBAMMX010000024">
    <property type="protein sequence ID" value="KAK6916684.1"/>
    <property type="molecule type" value="Genomic_DNA"/>
</dbReference>
<sequence>MSTHTTASAATTTTTSSKSVEVEASLWWYSFSLLLTDLESVSLSSDLPPPLLPNQKSREALNSHQVVIGTHKLSIQPELKDAALQISSFLCLDEVQSYILLKRFVEQNDAAVDHGIRDFLHVVLLNYYIERQCLLKCTRQIYVHAVYVGTASKEDSAIREVAKKLISDGLESKLSSVLQDLLCLNHPDQMDVDLFTLWAEEALIEDNLVLDILFLTYYEPFCTCNGAQWKKLCITYKGIISGSYNLEKLAVSSGAVFSIKQAKVQLLLILIETLDLETLLQKIHDAKPFREDSAVFSEADIQQMDALISSFDVYDMKDAGPLILSWAVFLCLISSLPGKQENTVLKEIDHIGYVRQAFEAKSLGCILDILQTVVLKISDGPIAGYRSVLRTFISAFIASYEINIQLEDHTFRLILEILCKLYRGEDSLCIQFWDKDSFVDGPIRCLLCNLEGEFPVRTVELIRLLSALCEGTWPAECVYNFLDKSVGISSLFEIGSASLVDNMSQLVEARYPLQVPGIECLVIPSKTHGNILKMIDNSTALVRWEYVQSGVLVLLLRLSQKLYMDGDEEVLATLDLLCRLTSFNMAVCQALMGLHIQATQADGQMEKSFRIDVVEIICTLVKSLSRDGANGSVMSMGVSILAKISPSHVTAMALKKNILDVGLMVNSRDIDRLDSSRGSWLLSGRLAKVLLMDFEQNDTSCQLVLDFTEHLLVAGVENDTILALVVFCLQFVLVNHENWKYKERHVRWKVTLKVLEVMKTCIITIPYFQKLGEIIQDILLGDSSIHSTLFRIICITAQSLEKLYVSRLFDPRDIEGLELAICSDSLSNQPVFCQALLSTATKPVPVVSAVISLVSYFRNPAIQVGSARLLSRLFAIADFVDPSLIGQVCFGPDNRQITELRLSILSIMSEQSLWNEELFIDIVNLLNSAACFQPAFLVSLVDPEENSDRDRDSSGAMKPRTTEDSILSDRASVIDALMQYVQRCTDLIKSNPRILLSVFNFLKALWQGAAQYAKILDSLKSSHKFWEKLSTFISSVATWQAPLLENLTEREALSLVYRNQCESSVLEIMSYDMFLQKKLLHAELLVKQSTESLKEKTDAEKLRASSDCQLQEILSTWCKNSVMGKLIKSFVLCEYDTKTYLRAKIVSSLLLVHLMNKLKAGDTGSLCPSFIEKLHTISDKLRDLPSFAELMAKYCKHGYGEENDMSSLIMNDLYYHLQGELEGRTIDHGPFKDLAQYLLKLKFLQKYQHKDDHDLSVPANHIKLFDPQHLKVDLGLDFWEHLDWKTSKSIAEMVLLSMQELNSMRLLTQTKLSALNALTTIISIYEEHPSEKSSTGRRIPEELILSCIEHICKFFSDTVESLVPILHDSEDILEFVAAQVELLLQLIRSGSDRLSFPVCILVLKASGSGLKALSDFRRSVVGARIAKLLLLSLLLAIEFSCRMPDVDSATLRELSNVSLGILPILCDCAEFAEYCTLSLSTIDLMLKEILTPDTWFPIIRERLQLQYVVQKIQDKNSLESIPVILRFFLTLARNRGGAEMLLMAGFFSSLRVLFADQPDGQSVTVTQKDNGLSYLPEDYKKAQPIWGLGLAVITAVIYSLGDSPSCSEIVESMIAYFFSEKAYLVSYYLDAPEFPTGDHDKKRPRTQKTQTSLTALKETDHTLMLICVLAKHRRSWVRAMKELNSLDSELRERVIHLLAFISRASQRSGDSPLRMAPLLCAPVLKEEVDCLKKPSFINSRNGWFALATFVCSSKPKLAADSKSTALVVKSQVIEDSNAISPTNFSDATAIQIYRITFLLLKFLSIQAEDAARRAEEVGCVDLVHFPELPVPEILHGLQDQAVTIITELCEANESKEMPPEVQDVCLLLLQIMDQSLYLELCVSQICGLRPVLGRVEDFSKEAKLFFKATEGHSFLKSSLSSLKQIMSFVYPSLLQADGILFSFQQPLCCHQFLQLMLLCYLCSMPPYVRI</sequence>
<accession>A0AAN8UPL6</accession>
<evidence type="ECO:0000313" key="2">
    <source>
        <dbReference type="EMBL" id="KAK6916684.1"/>
    </source>
</evidence>
<protein>
    <submittedName>
        <fullName evidence="2">Uncharacterized protein</fullName>
    </submittedName>
</protein>
<dbReference type="PANTHER" id="PTHR31431">
    <property type="entry name" value="NUCLEOPORIN NUP188 HOMOLOG"/>
    <property type="match status" value="1"/>
</dbReference>
<organism evidence="2 3">
    <name type="scientific">Dillenia turbinata</name>
    <dbReference type="NCBI Taxonomy" id="194707"/>
    <lineage>
        <taxon>Eukaryota</taxon>
        <taxon>Viridiplantae</taxon>
        <taxon>Streptophyta</taxon>
        <taxon>Embryophyta</taxon>
        <taxon>Tracheophyta</taxon>
        <taxon>Spermatophyta</taxon>
        <taxon>Magnoliopsida</taxon>
        <taxon>eudicotyledons</taxon>
        <taxon>Gunneridae</taxon>
        <taxon>Pentapetalae</taxon>
        <taxon>Dilleniales</taxon>
        <taxon>Dilleniaceae</taxon>
        <taxon>Dillenia</taxon>
    </lineage>
</organism>
<reference evidence="2 3" key="1">
    <citation type="submission" date="2023-12" db="EMBL/GenBank/DDBJ databases">
        <title>A high-quality genome assembly for Dillenia turbinata (Dilleniales).</title>
        <authorList>
            <person name="Chanderbali A."/>
        </authorList>
    </citation>
    <scope>NUCLEOTIDE SEQUENCE [LARGE SCALE GENOMIC DNA]</scope>
    <source>
        <strain evidence="2">LSX21</strain>
        <tissue evidence="2">Leaf</tissue>
    </source>
</reference>
<dbReference type="GO" id="GO:0044611">
    <property type="term" value="C:nuclear pore inner ring"/>
    <property type="evidence" value="ECO:0007669"/>
    <property type="project" value="TreeGrafter"/>
</dbReference>
<dbReference type="InterPro" id="IPR044840">
    <property type="entry name" value="Nup188"/>
</dbReference>
<dbReference type="Proteomes" id="UP001370490">
    <property type="component" value="Unassembled WGS sequence"/>
</dbReference>
<keyword evidence="3" id="KW-1185">Reference proteome</keyword>
<evidence type="ECO:0000256" key="1">
    <source>
        <dbReference type="SAM" id="MobiDB-lite"/>
    </source>
</evidence>
<proteinExistence type="predicted"/>
<feature type="region of interest" description="Disordered" evidence="1">
    <location>
        <begin position="945"/>
        <end position="964"/>
    </location>
</feature>
<dbReference type="GO" id="GO:0017056">
    <property type="term" value="F:structural constituent of nuclear pore"/>
    <property type="evidence" value="ECO:0007669"/>
    <property type="project" value="InterPro"/>
</dbReference>
<dbReference type="GO" id="GO:0006606">
    <property type="term" value="P:protein import into nucleus"/>
    <property type="evidence" value="ECO:0007669"/>
    <property type="project" value="TreeGrafter"/>
</dbReference>
<dbReference type="GO" id="GO:0006405">
    <property type="term" value="P:RNA export from nucleus"/>
    <property type="evidence" value="ECO:0007669"/>
    <property type="project" value="TreeGrafter"/>
</dbReference>